<accession>A0A552DH55</accession>
<dbReference type="Proteomes" id="UP000319313">
    <property type="component" value="Unassembled WGS sequence"/>
</dbReference>
<proteinExistence type="predicted"/>
<reference evidence="3 4" key="1">
    <citation type="submission" date="2019-01" db="EMBL/GenBank/DDBJ databases">
        <title>Coherence of Microcystis species and biogeography revealed through population genomics.</title>
        <authorList>
            <person name="Perez-Carrascal O.M."/>
            <person name="Terrat Y."/>
            <person name="Giani A."/>
            <person name="Fortin N."/>
            <person name="Tromas N."/>
            <person name="Shapiro B.J."/>
        </authorList>
    </citation>
    <scope>NUCLEOTIDE SEQUENCE [LARGE SCALE GENOMIC DNA]</scope>
    <source>
        <strain evidence="3">Ma_SC_T_19800800_S464</strain>
    </source>
</reference>
<dbReference type="AlphaFoldDB" id="A0A552DH55"/>
<dbReference type="Pfam" id="PF13643">
    <property type="entry name" value="DUF4145"/>
    <property type="match status" value="1"/>
</dbReference>
<feature type="domain" description="DUF4145" evidence="2">
    <location>
        <begin position="121"/>
        <end position="209"/>
    </location>
</feature>
<evidence type="ECO:0000256" key="1">
    <source>
        <dbReference type="SAM" id="Coils"/>
    </source>
</evidence>
<keyword evidence="1" id="KW-0175">Coiled coil</keyword>
<dbReference type="InterPro" id="IPR025285">
    <property type="entry name" value="DUF4145"/>
</dbReference>
<evidence type="ECO:0000259" key="2">
    <source>
        <dbReference type="Pfam" id="PF13643"/>
    </source>
</evidence>
<feature type="coiled-coil region" evidence="1">
    <location>
        <begin position="4"/>
        <end position="31"/>
    </location>
</feature>
<evidence type="ECO:0000313" key="4">
    <source>
        <dbReference type="Proteomes" id="UP000319313"/>
    </source>
</evidence>
<evidence type="ECO:0000313" key="3">
    <source>
        <dbReference type="EMBL" id="TRU21550.1"/>
    </source>
</evidence>
<organism evidence="3 4">
    <name type="scientific">Microcystis aeruginosa Ma_SC_T_19800800_S464</name>
    <dbReference type="NCBI Taxonomy" id="2486257"/>
    <lineage>
        <taxon>Bacteria</taxon>
        <taxon>Bacillati</taxon>
        <taxon>Cyanobacteriota</taxon>
        <taxon>Cyanophyceae</taxon>
        <taxon>Oscillatoriophycideae</taxon>
        <taxon>Chroococcales</taxon>
        <taxon>Microcystaceae</taxon>
        <taxon>Microcystis</taxon>
    </lineage>
</organism>
<name>A0A552DH55_MICAE</name>
<dbReference type="EMBL" id="SFBL01000192">
    <property type="protein sequence ID" value="TRU21550.1"/>
    <property type="molecule type" value="Genomic_DNA"/>
</dbReference>
<protein>
    <submittedName>
        <fullName evidence="3">DUF4145 domain-containing protein</fullName>
    </submittedName>
</protein>
<gene>
    <name evidence="3" type="ORF">EWV81_19975</name>
</gene>
<sequence>MTLKEVFKQRFEELEEQASQLESSKKVLRTEIIGGTNEVDSNLLLSWKVKVKNLLSKVCGEDSQHFKQFEREEENGYHTTYGIFKAFKAVFLAAKEDFEGGYLSSIKTLVQAEVFDSELEQANELFSSGYYTAAAVIAGVVLETALRELCDRSGIPHGKLDKMNSELAKAGVYNKLNQKRITAIADIRNSAAHGKQNEFTVQDVSDMIKDVSRFLADYLVD</sequence>
<comment type="caution">
    <text evidence="3">The sequence shown here is derived from an EMBL/GenBank/DDBJ whole genome shotgun (WGS) entry which is preliminary data.</text>
</comment>